<dbReference type="AlphaFoldDB" id="A0AA35G9Y6"/>
<accession>A0AA35G9Y6</accession>
<evidence type="ECO:0000313" key="1">
    <source>
        <dbReference type="EMBL" id="BDG61968.1"/>
    </source>
</evidence>
<gene>
    <name evidence="1" type="ORF">caldi_30580</name>
</gene>
<dbReference type="RefSeq" id="WP_264842589.1">
    <property type="nucleotide sequence ID" value="NZ_AP025628.1"/>
</dbReference>
<sequence>MRAVAAFPVAGRTFARFRLGLLRLRQGGREEAARVLQTAAGRCAGLGTVVPRKTCAAL</sequence>
<dbReference type="KEGG" id="cmic:caldi_30580"/>
<evidence type="ECO:0000313" key="2">
    <source>
        <dbReference type="Proteomes" id="UP001163687"/>
    </source>
</evidence>
<organism evidence="1 2">
    <name type="scientific">Caldinitratiruptor microaerophilus</name>
    <dbReference type="NCBI Taxonomy" id="671077"/>
    <lineage>
        <taxon>Bacteria</taxon>
        <taxon>Bacillati</taxon>
        <taxon>Bacillota</taxon>
        <taxon>Clostridia</taxon>
        <taxon>Eubacteriales</taxon>
        <taxon>Symbiobacteriaceae</taxon>
        <taxon>Caldinitratiruptor</taxon>
    </lineage>
</organism>
<proteinExistence type="predicted"/>
<name>A0AA35G9Y6_9FIRM</name>
<dbReference type="EMBL" id="AP025628">
    <property type="protein sequence ID" value="BDG61968.1"/>
    <property type="molecule type" value="Genomic_DNA"/>
</dbReference>
<reference evidence="1" key="1">
    <citation type="submission" date="2022-03" db="EMBL/GenBank/DDBJ databases">
        <title>Complete genome sequence of Caldinitratiruptor microaerophilus.</title>
        <authorList>
            <person name="Mukaiyama R."/>
            <person name="Nishiyama T."/>
            <person name="Ueda K."/>
        </authorList>
    </citation>
    <scope>NUCLEOTIDE SEQUENCE</scope>
    <source>
        <strain evidence="1">JCM 16183</strain>
    </source>
</reference>
<keyword evidence="2" id="KW-1185">Reference proteome</keyword>
<protein>
    <submittedName>
        <fullName evidence="1">Uncharacterized protein</fullName>
    </submittedName>
</protein>
<dbReference type="Proteomes" id="UP001163687">
    <property type="component" value="Chromosome"/>
</dbReference>